<keyword evidence="1" id="KW-0732">Signal</keyword>
<feature type="compositionally biased region" description="Polar residues" evidence="2">
    <location>
        <begin position="20"/>
        <end position="31"/>
    </location>
</feature>
<protein>
    <recommendedName>
        <fullName evidence="3">CBM1 domain-containing protein</fullName>
    </recommendedName>
</protein>
<dbReference type="GO" id="GO:0005576">
    <property type="term" value="C:extracellular region"/>
    <property type="evidence" value="ECO:0007669"/>
    <property type="project" value="InterPro"/>
</dbReference>
<dbReference type="GO" id="GO:0005975">
    <property type="term" value="P:carbohydrate metabolic process"/>
    <property type="evidence" value="ECO:0007669"/>
    <property type="project" value="InterPro"/>
</dbReference>
<dbReference type="PROSITE" id="PS51164">
    <property type="entry name" value="CBM1_2"/>
    <property type="match status" value="2"/>
</dbReference>
<feature type="domain" description="CBM1" evidence="3">
    <location>
        <begin position="109"/>
        <end position="145"/>
    </location>
</feature>
<dbReference type="OMA" id="SGPKCCK"/>
<dbReference type="AlphaFoldDB" id="A0A139AWC8"/>
<gene>
    <name evidence="4" type="ORF">M427DRAFT_350980</name>
</gene>
<feature type="region of interest" description="Disordered" evidence="2">
    <location>
        <begin position="1"/>
        <end position="35"/>
    </location>
</feature>
<dbReference type="SMART" id="SM00236">
    <property type="entry name" value="fCBD"/>
    <property type="match status" value="2"/>
</dbReference>
<dbReference type="InterPro" id="IPR000254">
    <property type="entry name" value="CBD"/>
</dbReference>
<evidence type="ECO:0000313" key="5">
    <source>
        <dbReference type="Proteomes" id="UP000070544"/>
    </source>
</evidence>
<dbReference type="Proteomes" id="UP000070544">
    <property type="component" value="Unassembled WGS sequence"/>
</dbReference>
<organism evidence="4 5">
    <name type="scientific">Gonapodya prolifera (strain JEL478)</name>
    <name type="common">Monoblepharis prolifera</name>
    <dbReference type="NCBI Taxonomy" id="1344416"/>
    <lineage>
        <taxon>Eukaryota</taxon>
        <taxon>Fungi</taxon>
        <taxon>Fungi incertae sedis</taxon>
        <taxon>Chytridiomycota</taxon>
        <taxon>Chytridiomycota incertae sedis</taxon>
        <taxon>Monoblepharidomycetes</taxon>
        <taxon>Monoblepharidales</taxon>
        <taxon>Gonapodyaceae</taxon>
        <taxon>Gonapodya</taxon>
    </lineage>
</organism>
<dbReference type="EMBL" id="KQ965734">
    <property type="protein sequence ID" value="KXS21042.1"/>
    <property type="molecule type" value="Genomic_DNA"/>
</dbReference>
<dbReference type="GO" id="GO:0030248">
    <property type="term" value="F:cellulose binding"/>
    <property type="evidence" value="ECO:0007669"/>
    <property type="project" value="InterPro"/>
</dbReference>
<accession>A0A139AWC8</accession>
<evidence type="ECO:0000259" key="3">
    <source>
        <dbReference type="PROSITE" id="PS51164"/>
    </source>
</evidence>
<reference evidence="4 5" key="1">
    <citation type="journal article" date="2015" name="Genome Biol. Evol.">
        <title>Phylogenomic analyses indicate that early fungi evolved digesting cell walls of algal ancestors of land plants.</title>
        <authorList>
            <person name="Chang Y."/>
            <person name="Wang S."/>
            <person name="Sekimoto S."/>
            <person name="Aerts A.L."/>
            <person name="Choi C."/>
            <person name="Clum A."/>
            <person name="LaButti K.M."/>
            <person name="Lindquist E.A."/>
            <person name="Yee Ngan C."/>
            <person name="Ohm R.A."/>
            <person name="Salamov A.A."/>
            <person name="Grigoriev I.V."/>
            <person name="Spatafora J.W."/>
            <person name="Berbee M.L."/>
        </authorList>
    </citation>
    <scope>NUCLEOTIDE SEQUENCE [LARGE SCALE GENOMIC DNA]</scope>
    <source>
        <strain evidence="4 5">JEL478</strain>
    </source>
</reference>
<evidence type="ECO:0000313" key="4">
    <source>
        <dbReference type="EMBL" id="KXS21042.1"/>
    </source>
</evidence>
<keyword evidence="5" id="KW-1185">Reference proteome</keyword>
<name>A0A139AWC8_GONPJ</name>
<feature type="region of interest" description="Disordered" evidence="2">
    <location>
        <begin position="55"/>
        <end position="106"/>
    </location>
</feature>
<evidence type="ECO:0000256" key="2">
    <source>
        <dbReference type="SAM" id="MobiDB-lite"/>
    </source>
</evidence>
<dbReference type="OrthoDB" id="444269at2759"/>
<sequence length="217" mass="22667">MLSKLSCNFSSDSRHCPAATQHQNRRNISPFTTTETATTSTKACTKTGITFAPTPPTTAAGTTTVGKPSTSSASLLATTTRKSTTLSTTSSQPTAPTSTATLTIPSGSNRTSLFSQCGGLNWSGPKCCKLGYTCTAVNPLSSQCAQNPFNVTDLPYMSDRQGSRGWGSSSYKLTPLTLPPTLRQPACAETWAQCGGIGYSGPKCCKDGYTCAIVNAY</sequence>
<dbReference type="SUPFAM" id="SSF57180">
    <property type="entry name" value="Cellulose-binding domain"/>
    <property type="match status" value="2"/>
</dbReference>
<dbReference type="Pfam" id="PF00734">
    <property type="entry name" value="CBM_1"/>
    <property type="match status" value="2"/>
</dbReference>
<proteinExistence type="predicted"/>
<feature type="domain" description="CBM1" evidence="3">
    <location>
        <begin position="186"/>
        <end position="217"/>
    </location>
</feature>
<evidence type="ECO:0000256" key="1">
    <source>
        <dbReference type="ARBA" id="ARBA00022729"/>
    </source>
</evidence>
<dbReference type="InterPro" id="IPR035971">
    <property type="entry name" value="CBD_sf"/>
</dbReference>
<feature type="compositionally biased region" description="Polar residues" evidence="2">
    <location>
        <begin position="1"/>
        <end position="11"/>
    </location>
</feature>